<dbReference type="NCBIfam" id="TIGR04057">
    <property type="entry name" value="SusC_RagA_signa"/>
    <property type="match status" value="1"/>
</dbReference>
<feature type="chain" id="PRO_5010264066" evidence="5">
    <location>
        <begin position="24"/>
        <end position="643"/>
    </location>
</feature>
<dbReference type="RefSeq" id="WP_010527654.1">
    <property type="nucleotide sequence ID" value="NZ_AFSL01000057.1"/>
</dbReference>
<dbReference type="SUPFAM" id="SSF49464">
    <property type="entry name" value="Carboxypeptidase regulatory domain-like"/>
    <property type="match status" value="1"/>
</dbReference>
<dbReference type="InterPro" id="IPR012910">
    <property type="entry name" value="Plug_dom"/>
</dbReference>
<evidence type="ECO:0000256" key="3">
    <source>
        <dbReference type="ARBA" id="ARBA00023237"/>
    </source>
</evidence>
<keyword evidence="3 4" id="KW-0998">Cell outer membrane</keyword>
<keyword evidence="4" id="KW-1134">Transmembrane beta strand</keyword>
<dbReference type="NCBIfam" id="TIGR04056">
    <property type="entry name" value="OMP_RagA_SusC"/>
    <property type="match status" value="1"/>
</dbReference>
<keyword evidence="1 5" id="KW-0732">Signal</keyword>
<dbReference type="FunFam" id="2.170.130.10:FF:000003">
    <property type="entry name" value="SusC/RagA family TonB-linked outer membrane protein"/>
    <property type="match status" value="1"/>
</dbReference>
<keyword evidence="2 4" id="KW-0472">Membrane</keyword>
<dbReference type="InterPro" id="IPR037066">
    <property type="entry name" value="Plug_dom_sf"/>
</dbReference>
<dbReference type="InterPro" id="IPR023997">
    <property type="entry name" value="TonB-dep_OMP_SusC/RagA_CS"/>
</dbReference>
<dbReference type="Pfam" id="PF07980">
    <property type="entry name" value="SusD_RagB"/>
    <property type="match status" value="1"/>
</dbReference>
<dbReference type="Gene3D" id="2.60.40.1120">
    <property type="entry name" value="Carboxypeptidase-like, regulatory domain"/>
    <property type="match status" value="1"/>
</dbReference>
<dbReference type="OrthoDB" id="721000at2"/>
<dbReference type="Gene3D" id="1.25.40.390">
    <property type="match status" value="1"/>
</dbReference>
<comment type="similarity">
    <text evidence="4">Belongs to the TonB-dependent receptor family.</text>
</comment>
<feature type="domain" description="RagB/SusD" evidence="7">
    <location>
        <begin position="582"/>
        <end position="643"/>
    </location>
</feature>
<name>A0A1I2FGS7_9BACT</name>
<dbReference type="AlphaFoldDB" id="A0A1I2FGS7"/>
<dbReference type="PROSITE" id="PS52016">
    <property type="entry name" value="TONB_DEPENDENT_REC_3"/>
    <property type="match status" value="1"/>
</dbReference>
<sequence>MKSKIIFLVLLCLNICTVHWLQAQDSDQGYVISGTVMEENGEPLPGVNIAVAGGTIGTISDMDGRFKLGNIAPGDTVIFSFIGFDTYEMVVNESRSRLRIALQPKIDELDQVIVVGHGTQRRVTTTGAITSINAADLQVPAVSVSNMIAGRVPGVIGLSRSGEPGNDFSEFWIRGISTFGANASALVLIDGVEGNLNDVDPVDIESFTVLKDASATAVYGVRGANGVVLITTKRGKAGKLKVNFKANRTYTEPGRLPEYVDAATYARLANEARVVRGLEPKYSDVEIELFERGLDPDLYPNVNWRDEILKDHSYYGQYNLNISGGGTNARYYVSLGYQNKDGIFKQDESANKYDVNVNYHKYNFRSNIDMDLSPTTKLLLSLEDVIAEQNAPGYGDDNNALWAAQANLTPVTVPVKYSNGQLAAYGSNGNQISPYVLLNYTGYKRNSQNTVNMKLKLSQDLDFITEGLDASGLFSWTYYGQHQSGRNKMPDLYYASGRQNDGSLITRRTVTSTDASYWQSAYISRSLYFEAQINYNRLFNDKHRVTGLIHAYRQDERNSYGANYDDVIPVRYQAISGRATAAYNRPIVGMNVRAKSSEREKYYTRTTLNNNLTQRVWSFKMYFWPIPKSALDKNSKLRQNPGW</sequence>
<feature type="signal peptide" evidence="5">
    <location>
        <begin position="1"/>
        <end position="23"/>
    </location>
</feature>
<evidence type="ECO:0000256" key="5">
    <source>
        <dbReference type="SAM" id="SignalP"/>
    </source>
</evidence>
<keyword evidence="4" id="KW-0813">Transport</keyword>
<dbReference type="EMBL" id="FONA01000029">
    <property type="protein sequence ID" value="SFF03947.1"/>
    <property type="molecule type" value="Genomic_DNA"/>
</dbReference>
<comment type="subcellular location">
    <subcellularLocation>
        <location evidence="4">Cell outer membrane</location>
        <topology evidence="4">Multi-pass membrane protein</topology>
    </subcellularLocation>
</comment>
<evidence type="ECO:0000313" key="8">
    <source>
        <dbReference type="EMBL" id="SFF03947.1"/>
    </source>
</evidence>
<dbReference type="SUPFAM" id="SSF56935">
    <property type="entry name" value="Porins"/>
    <property type="match status" value="1"/>
</dbReference>
<evidence type="ECO:0000256" key="1">
    <source>
        <dbReference type="ARBA" id="ARBA00022729"/>
    </source>
</evidence>
<proteinExistence type="inferred from homology"/>
<protein>
    <submittedName>
        <fullName evidence="8">TonB-linked outer membrane protein, SusC/RagA family</fullName>
    </submittedName>
</protein>
<evidence type="ECO:0000313" key="9">
    <source>
        <dbReference type="Proteomes" id="UP000181976"/>
    </source>
</evidence>
<dbReference type="Pfam" id="PF07715">
    <property type="entry name" value="Plug"/>
    <property type="match status" value="1"/>
</dbReference>
<gene>
    <name evidence="8" type="ORF">SAMN05444380_1292</name>
</gene>
<evidence type="ECO:0000259" key="6">
    <source>
        <dbReference type="Pfam" id="PF07715"/>
    </source>
</evidence>
<dbReference type="InterPro" id="IPR023996">
    <property type="entry name" value="TonB-dep_OMP_SusC/RagA"/>
</dbReference>
<dbReference type="eggNOG" id="COG1629">
    <property type="taxonomic scope" value="Bacteria"/>
</dbReference>
<dbReference type="GO" id="GO:0009279">
    <property type="term" value="C:cell outer membrane"/>
    <property type="evidence" value="ECO:0007669"/>
    <property type="project" value="UniProtKB-SubCell"/>
</dbReference>
<dbReference type="Pfam" id="PF13715">
    <property type="entry name" value="CarbopepD_reg_2"/>
    <property type="match status" value="1"/>
</dbReference>
<reference evidence="8 9" key="1">
    <citation type="submission" date="2016-10" db="EMBL/GenBank/DDBJ databases">
        <authorList>
            <person name="de Groot N.N."/>
        </authorList>
    </citation>
    <scope>NUCLEOTIDE SEQUENCE [LARGE SCALE GENOMIC DNA]</scope>
    <source>
        <strain evidence="8 9">DSM 19012</strain>
    </source>
</reference>
<dbReference type="Proteomes" id="UP000181976">
    <property type="component" value="Unassembled WGS sequence"/>
</dbReference>
<keyword evidence="4" id="KW-0812">Transmembrane</keyword>
<feature type="domain" description="TonB-dependent receptor plug" evidence="6">
    <location>
        <begin position="124"/>
        <end position="227"/>
    </location>
</feature>
<accession>A0A1I2FGS7</accession>
<dbReference type="InParanoid" id="A0A1I2FGS7"/>
<organism evidence="8 9">
    <name type="scientific">Thermophagus xiamenensis</name>
    <dbReference type="NCBI Taxonomy" id="385682"/>
    <lineage>
        <taxon>Bacteria</taxon>
        <taxon>Pseudomonadati</taxon>
        <taxon>Bacteroidota</taxon>
        <taxon>Bacteroidia</taxon>
        <taxon>Marinilabiliales</taxon>
        <taxon>Marinilabiliaceae</taxon>
        <taxon>Thermophagus</taxon>
    </lineage>
</organism>
<dbReference type="InterPro" id="IPR008969">
    <property type="entry name" value="CarboxyPept-like_regulatory"/>
</dbReference>
<evidence type="ECO:0000256" key="4">
    <source>
        <dbReference type="PROSITE-ProRule" id="PRU01360"/>
    </source>
</evidence>
<dbReference type="STRING" id="385682.SAMN05444380_1292"/>
<dbReference type="InterPro" id="IPR012944">
    <property type="entry name" value="SusD_RagB_dom"/>
</dbReference>
<evidence type="ECO:0000259" key="7">
    <source>
        <dbReference type="Pfam" id="PF07980"/>
    </source>
</evidence>
<evidence type="ECO:0000256" key="2">
    <source>
        <dbReference type="ARBA" id="ARBA00023136"/>
    </source>
</evidence>
<keyword evidence="9" id="KW-1185">Reference proteome</keyword>
<dbReference type="Gene3D" id="2.170.130.10">
    <property type="entry name" value="TonB-dependent receptor, plug domain"/>
    <property type="match status" value="1"/>
</dbReference>
<dbReference type="InterPro" id="IPR039426">
    <property type="entry name" value="TonB-dep_rcpt-like"/>
</dbReference>